<dbReference type="Gene3D" id="3.50.80.20">
    <property type="entry name" value="D-Ala-D-Ala carboxypeptidase C, peptidase S13"/>
    <property type="match status" value="1"/>
</dbReference>
<evidence type="ECO:0000256" key="2">
    <source>
        <dbReference type="ARBA" id="ARBA00022801"/>
    </source>
</evidence>
<sequence length="526" mass="56381">MLVFFLRYPANLFQSMMTLSAFSEHSSAPRRRAGLFRRLAQHAGLKSLARVSGRPASALAGFLFVCLASYGAAASAQALPPELDQAWRAARLQQGDVSLVVQEIGGPRLVELNPATPRNPASVMKMVTTWAALSGLGPEYRWRTELLAERGARIDGQGSLRGPLYIKAGGDPHLTQEELWFLLRELRLRGVKNLSEVVVDRSVFGQVGIDPNAFDDAGDRPYNASPDAMMVGLGAARLLFVPDTVGRKWIPVLDPPLPGVRIQGEVKYSDAVCPGSPAVSVQARQVGAETLVDVAGTAAGSCGEFTVYRLVQSQPAYFSALFRQLWRDLGGTLARGVREGRAPGNAQVLAWTESETLADTIRQINKQSNNVMARTLLLTLGAEKAGRPATPAGGGQAVLAVLAEQGVDTRGWQIDNGSGLSRNGRLTAGGLAGMLEAAWRSPLMPEYVSSLAISGVDGTMRRRLRQDEVRGMAHLKTGTLRDARALAGYVLGASGKRYIVVSLANGERATAIRSFDDALISWLAAR</sequence>
<protein>
    <submittedName>
        <fullName evidence="3">D-alanyl-D-alanine carboxypeptidase/D-alanyl-D-alanine-endopeptidase (Penicillin-binding protein 4)</fullName>
    </submittedName>
</protein>
<dbReference type="Pfam" id="PF02113">
    <property type="entry name" value="Peptidase_S13"/>
    <property type="match status" value="1"/>
</dbReference>
<dbReference type="Proteomes" id="UP000246145">
    <property type="component" value="Unassembled WGS sequence"/>
</dbReference>
<reference evidence="3 4" key="1">
    <citation type="submission" date="2018-04" db="EMBL/GenBank/DDBJ databases">
        <title>Genomic Encyclopedia of Type Strains, Phase IV (KMG-IV): sequencing the most valuable type-strain genomes for metagenomic binning, comparative biology and taxonomic classification.</title>
        <authorList>
            <person name="Goeker M."/>
        </authorList>
    </citation>
    <scope>NUCLEOTIDE SEQUENCE [LARGE SCALE GENOMIC DNA]</scope>
    <source>
        <strain evidence="3 4">DSM 10065</strain>
    </source>
</reference>
<dbReference type="InterPro" id="IPR000667">
    <property type="entry name" value="Peptidase_S13"/>
</dbReference>
<accession>A0A2U1CR70</accession>
<evidence type="ECO:0000313" key="4">
    <source>
        <dbReference type="Proteomes" id="UP000246145"/>
    </source>
</evidence>
<dbReference type="PANTHER" id="PTHR30023">
    <property type="entry name" value="D-ALANYL-D-ALANINE CARBOXYPEPTIDASE"/>
    <property type="match status" value="1"/>
</dbReference>
<dbReference type="NCBIfam" id="TIGR00666">
    <property type="entry name" value="PBP4"/>
    <property type="match status" value="1"/>
</dbReference>
<dbReference type="PANTHER" id="PTHR30023:SF0">
    <property type="entry name" value="PENICILLIN-SENSITIVE CARBOXYPEPTIDASE A"/>
    <property type="match status" value="1"/>
</dbReference>
<dbReference type="InterPro" id="IPR012338">
    <property type="entry name" value="Beta-lactam/transpept-like"/>
</dbReference>
<dbReference type="PRINTS" id="PR00922">
    <property type="entry name" value="DADACBPTASE3"/>
</dbReference>
<dbReference type="Gene3D" id="3.40.710.10">
    <property type="entry name" value="DD-peptidase/beta-lactamase superfamily"/>
    <property type="match status" value="1"/>
</dbReference>
<comment type="caution">
    <text evidence="3">The sequence shown here is derived from an EMBL/GenBank/DDBJ whole genome shotgun (WGS) entry which is preliminary data.</text>
</comment>
<dbReference type="GO" id="GO:0000270">
    <property type="term" value="P:peptidoglycan metabolic process"/>
    <property type="evidence" value="ECO:0007669"/>
    <property type="project" value="TreeGrafter"/>
</dbReference>
<evidence type="ECO:0000256" key="1">
    <source>
        <dbReference type="ARBA" id="ARBA00006096"/>
    </source>
</evidence>
<proteinExistence type="inferred from homology"/>
<evidence type="ECO:0000313" key="3">
    <source>
        <dbReference type="EMBL" id="PVY68402.1"/>
    </source>
</evidence>
<keyword evidence="2" id="KW-0378">Hydrolase</keyword>
<dbReference type="AlphaFoldDB" id="A0A2U1CR70"/>
<comment type="similarity">
    <text evidence="1">Belongs to the peptidase S13 family.</text>
</comment>
<keyword evidence="4" id="KW-1185">Reference proteome</keyword>
<dbReference type="STRING" id="1231391.GCA_000308195_02848"/>
<dbReference type="EMBL" id="QEKO01000001">
    <property type="protein sequence ID" value="PVY68402.1"/>
    <property type="molecule type" value="Genomic_DNA"/>
</dbReference>
<dbReference type="GO" id="GO:0004185">
    <property type="term" value="F:serine-type carboxypeptidase activity"/>
    <property type="evidence" value="ECO:0007669"/>
    <property type="project" value="InterPro"/>
</dbReference>
<keyword evidence="3" id="KW-0121">Carboxypeptidase</keyword>
<keyword evidence="3" id="KW-0645">Protease</keyword>
<gene>
    <name evidence="3" type="ORF">C7440_0802</name>
</gene>
<organism evidence="3 4">
    <name type="scientific">Pusillimonas noertemannii</name>
    <dbReference type="NCBI Taxonomy" id="305977"/>
    <lineage>
        <taxon>Bacteria</taxon>
        <taxon>Pseudomonadati</taxon>
        <taxon>Pseudomonadota</taxon>
        <taxon>Betaproteobacteria</taxon>
        <taxon>Burkholderiales</taxon>
        <taxon>Alcaligenaceae</taxon>
        <taxon>Pusillimonas</taxon>
    </lineage>
</organism>
<dbReference type="GO" id="GO:0006508">
    <property type="term" value="P:proteolysis"/>
    <property type="evidence" value="ECO:0007669"/>
    <property type="project" value="InterPro"/>
</dbReference>
<dbReference type="SUPFAM" id="SSF56601">
    <property type="entry name" value="beta-lactamase/transpeptidase-like"/>
    <property type="match status" value="1"/>
</dbReference>
<name>A0A2U1CR70_9BURK</name>